<keyword evidence="3" id="KW-1185">Reference proteome</keyword>
<sequence length="185" mass="20922">MNKKYFAALLVTGSLSLGSAMAAQTDETAQLVEKQVLSWMNVEVVKQSSIIQKMVFDCQFYSATPVLKSPDGSESSFGRYQFYSHDGVLGSMTEPYTTQPLPELQLCIKSGFQVTNQDQAQLLFEAIETVYPNDSMFDQNYAKEIIKKEREWHLIDGEIFDDKKGYVIKVNDKGHVTKVIRSLNL</sequence>
<dbReference type="OrthoDB" id="5874347at2"/>
<dbReference type="EMBL" id="JFFR01000009">
    <property type="protein sequence ID" value="KDN29276.1"/>
    <property type="molecule type" value="Genomic_DNA"/>
</dbReference>
<dbReference type="RefSeq" id="WP_032550208.1">
    <property type="nucleotide sequence ID" value="NZ_JBEEAX010000004.1"/>
</dbReference>
<evidence type="ECO:0000313" key="2">
    <source>
        <dbReference type="EMBL" id="KDN29276.1"/>
    </source>
</evidence>
<comment type="caution">
    <text evidence="2">The sequence shown here is derived from an EMBL/GenBank/DDBJ whole genome shotgun (WGS) entry which is preliminary data.</text>
</comment>
<organism evidence="2 3">
    <name type="scientific">Vibrio fortis</name>
    <dbReference type="NCBI Taxonomy" id="212667"/>
    <lineage>
        <taxon>Bacteria</taxon>
        <taxon>Pseudomonadati</taxon>
        <taxon>Pseudomonadota</taxon>
        <taxon>Gammaproteobacteria</taxon>
        <taxon>Vibrionales</taxon>
        <taxon>Vibrionaceae</taxon>
        <taxon>Vibrio</taxon>
    </lineage>
</organism>
<proteinExistence type="predicted"/>
<dbReference type="AlphaFoldDB" id="A0A066UPC0"/>
<accession>A0A066UPC0</accession>
<dbReference type="Proteomes" id="UP000027219">
    <property type="component" value="Unassembled WGS sequence"/>
</dbReference>
<evidence type="ECO:0000313" key="3">
    <source>
        <dbReference type="Proteomes" id="UP000027219"/>
    </source>
</evidence>
<protein>
    <submittedName>
        <fullName evidence="2">Uncharacterized protein</fullName>
    </submittedName>
</protein>
<name>A0A066UPC0_9VIBR</name>
<feature type="chain" id="PRO_5001632332" evidence="1">
    <location>
        <begin position="23"/>
        <end position="185"/>
    </location>
</feature>
<evidence type="ECO:0000256" key="1">
    <source>
        <dbReference type="SAM" id="SignalP"/>
    </source>
</evidence>
<feature type="signal peptide" evidence="1">
    <location>
        <begin position="1"/>
        <end position="22"/>
    </location>
</feature>
<gene>
    <name evidence="2" type="ORF">VFDL14_13895</name>
</gene>
<reference evidence="2 3" key="1">
    <citation type="submission" date="2014-02" db="EMBL/GenBank/DDBJ databases">
        <title>Vibrio fortis Dalian14 Genome Sequencing.</title>
        <authorList>
            <person name="Wang Y."/>
            <person name="Song L."/>
            <person name="Liu G."/>
            <person name="Ding J."/>
        </authorList>
    </citation>
    <scope>NUCLEOTIDE SEQUENCE [LARGE SCALE GENOMIC DNA]</scope>
    <source>
        <strain evidence="2 3">Dalian14</strain>
    </source>
</reference>
<keyword evidence="1" id="KW-0732">Signal</keyword>